<sequence>MRGVERSFTKVGLKGHAAAIMDTRSYGINLEKTRATTDGLYLVSSPLVVPGHETKSPACLSAVLAQRLCQEVEITKVTASQTDVRLISAQIV</sequence>
<dbReference type="EMBL" id="JADCNM010000011">
    <property type="protein sequence ID" value="KAG0462005.1"/>
    <property type="molecule type" value="Genomic_DNA"/>
</dbReference>
<evidence type="ECO:0000313" key="1">
    <source>
        <dbReference type="EMBL" id="KAG0462005.1"/>
    </source>
</evidence>
<organism evidence="1 2">
    <name type="scientific">Vanilla planifolia</name>
    <name type="common">Vanilla</name>
    <dbReference type="NCBI Taxonomy" id="51239"/>
    <lineage>
        <taxon>Eukaryota</taxon>
        <taxon>Viridiplantae</taxon>
        <taxon>Streptophyta</taxon>
        <taxon>Embryophyta</taxon>
        <taxon>Tracheophyta</taxon>
        <taxon>Spermatophyta</taxon>
        <taxon>Magnoliopsida</taxon>
        <taxon>Liliopsida</taxon>
        <taxon>Asparagales</taxon>
        <taxon>Orchidaceae</taxon>
        <taxon>Vanilloideae</taxon>
        <taxon>Vanilleae</taxon>
        <taxon>Vanilla</taxon>
    </lineage>
</organism>
<proteinExistence type="predicted"/>
<reference evidence="1 2" key="1">
    <citation type="journal article" date="2020" name="Nat. Food">
        <title>A phased Vanilla planifolia genome enables genetic improvement of flavour and production.</title>
        <authorList>
            <person name="Hasing T."/>
            <person name="Tang H."/>
            <person name="Brym M."/>
            <person name="Khazi F."/>
            <person name="Huang T."/>
            <person name="Chambers A.H."/>
        </authorList>
    </citation>
    <scope>NUCLEOTIDE SEQUENCE [LARGE SCALE GENOMIC DNA]</scope>
    <source>
        <tissue evidence="1">Leaf</tissue>
    </source>
</reference>
<accession>A0A835PX49</accession>
<comment type="caution">
    <text evidence="1">The sequence shown here is derived from an EMBL/GenBank/DDBJ whole genome shotgun (WGS) entry which is preliminary data.</text>
</comment>
<dbReference type="Proteomes" id="UP000639772">
    <property type="component" value="Chromosome 11"/>
</dbReference>
<dbReference type="AlphaFoldDB" id="A0A835PX49"/>
<protein>
    <submittedName>
        <fullName evidence="1">Uncharacterized protein</fullName>
    </submittedName>
</protein>
<name>A0A835PX49_VANPL</name>
<gene>
    <name evidence="1" type="ORF">HPP92_020481</name>
</gene>
<evidence type="ECO:0000313" key="2">
    <source>
        <dbReference type="Proteomes" id="UP000639772"/>
    </source>
</evidence>